<evidence type="ECO:0000313" key="7">
    <source>
        <dbReference type="Proteomes" id="UP001500668"/>
    </source>
</evidence>
<dbReference type="InterPro" id="IPR036388">
    <property type="entry name" value="WH-like_DNA-bd_sf"/>
</dbReference>
<dbReference type="SUPFAM" id="SSF46785">
    <property type="entry name" value="Winged helix' DNA-binding domain"/>
    <property type="match status" value="1"/>
</dbReference>
<dbReference type="PANTHER" id="PTHR43132">
    <property type="entry name" value="ARSENICAL RESISTANCE OPERON REPRESSOR ARSR-RELATED"/>
    <property type="match status" value="1"/>
</dbReference>
<keyword evidence="1" id="KW-0805">Transcription regulation</keyword>
<dbReference type="InterPro" id="IPR012318">
    <property type="entry name" value="HTH_CRP"/>
</dbReference>
<keyword evidence="3" id="KW-0804">Transcription</keyword>
<dbReference type="InterPro" id="IPR036390">
    <property type="entry name" value="WH_DNA-bd_sf"/>
</dbReference>
<dbReference type="RefSeq" id="WP_344076440.1">
    <property type="nucleotide sequence ID" value="NZ_BAAACA010000034.1"/>
</dbReference>
<dbReference type="PANTHER" id="PTHR43132:SF8">
    <property type="entry name" value="HTH-TYPE TRANSCRIPTIONAL REGULATOR KMTR"/>
    <property type="match status" value="1"/>
</dbReference>
<dbReference type="InterPro" id="IPR011991">
    <property type="entry name" value="ArsR-like_HTH"/>
</dbReference>
<feature type="domain" description="HTH arsR-type" evidence="4">
    <location>
        <begin position="246"/>
        <end position="321"/>
    </location>
</feature>
<evidence type="ECO:0000259" key="4">
    <source>
        <dbReference type="SMART" id="SM00418"/>
    </source>
</evidence>
<evidence type="ECO:0000256" key="1">
    <source>
        <dbReference type="ARBA" id="ARBA00023015"/>
    </source>
</evidence>
<dbReference type="Gene3D" id="1.10.10.10">
    <property type="entry name" value="Winged helix-like DNA-binding domain superfamily/Winged helix DNA-binding domain"/>
    <property type="match status" value="1"/>
</dbReference>
<proteinExistence type="predicted"/>
<keyword evidence="7" id="KW-1185">Reference proteome</keyword>
<evidence type="ECO:0000256" key="3">
    <source>
        <dbReference type="ARBA" id="ARBA00023163"/>
    </source>
</evidence>
<sequence>MLRFHFTEADLRRVTLAPVPNALLEVALSVRYLRTRPTDRKWPRPELQSWRQMIAGGLRPRAGVLPHLDPPHGGIFDFFHHPFEPGLRTGIDLLHQTPVQELSDEIALLPEPIRSLPALRELSDGTGRSRNSLAHDTRRFFASSLAPLWTQVQAGAVADRALRAETLLRGGTDALLATLVPHWRWQPPTLHVPAPGAPRDVHLDGQGLMLVPAYFLQKPMFGRRPGGPMELLYPLHAGEPPTHAADALGPLLGRTRATVLAALRHPYSTTEVADRVGISLPTASQHTTILRNAGLIATTRTGMAVQHTLTPLGEALLHNDTTRH</sequence>
<organism evidence="6 7">
    <name type="scientific">Streptomyces crystallinus</name>
    <dbReference type="NCBI Taxonomy" id="68191"/>
    <lineage>
        <taxon>Bacteria</taxon>
        <taxon>Bacillati</taxon>
        <taxon>Actinomycetota</taxon>
        <taxon>Actinomycetes</taxon>
        <taxon>Kitasatosporales</taxon>
        <taxon>Streptomycetaceae</taxon>
        <taxon>Streptomyces</taxon>
    </lineage>
</organism>
<comment type="caution">
    <text evidence="6">The sequence shown here is derived from an EMBL/GenBank/DDBJ whole genome shotgun (WGS) entry which is preliminary data.</text>
</comment>
<dbReference type="InterPro" id="IPR001845">
    <property type="entry name" value="HTH_ArsR_DNA-bd_dom"/>
</dbReference>
<dbReference type="SMART" id="SM00419">
    <property type="entry name" value="HTH_CRP"/>
    <property type="match status" value="1"/>
</dbReference>
<protein>
    <submittedName>
        <fullName evidence="6">Winged helix-turn-helix domain-containing protein</fullName>
    </submittedName>
</protein>
<dbReference type="EMBL" id="BAAACA010000034">
    <property type="protein sequence ID" value="GAA0612542.1"/>
    <property type="molecule type" value="Genomic_DNA"/>
</dbReference>
<name>A0ABP3RL89_9ACTN</name>
<dbReference type="CDD" id="cd00090">
    <property type="entry name" value="HTH_ARSR"/>
    <property type="match status" value="1"/>
</dbReference>
<evidence type="ECO:0000256" key="2">
    <source>
        <dbReference type="ARBA" id="ARBA00023125"/>
    </source>
</evidence>
<dbReference type="SMART" id="SM00418">
    <property type="entry name" value="HTH_ARSR"/>
    <property type="match status" value="1"/>
</dbReference>
<dbReference type="InterPro" id="IPR051011">
    <property type="entry name" value="Metal_resp_trans_reg"/>
</dbReference>
<keyword evidence="2" id="KW-0238">DNA-binding</keyword>
<accession>A0ABP3RL89</accession>
<dbReference type="Proteomes" id="UP001500668">
    <property type="component" value="Unassembled WGS sequence"/>
</dbReference>
<gene>
    <name evidence="6" type="ORF">GCM10010394_47970</name>
</gene>
<evidence type="ECO:0000313" key="6">
    <source>
        <dbReference type="EMBL" id="GAA0612542.1"/>
    </source>
</evidence>
<reference evidence="7" key="1">
    <citation type="journal article" date="2019" name="Int. J. Syst. Evol. Microbiol.">
        <title>The Global Catalogue of Microorganisms (GCM) 10K type strain sequencing project: providing services to taxonomists for standard genome sequencing and annotation.</title>
        <authorList>
            <consortium name="The Broad Institute Genomics Platform"/>
            <consortium name="The Broad Institute Genome Sequencing Center for Infectious Disease"/>
            <person name="Wu L."/>
            <person name="Ma J."/>
        </authorList>
    </citation>
    <scope>NUCLEOTIDE SEQUENCE [LARGE SCALE GENOMIC DNA]</scope>
    <source>
        <strain evidence="7">JCM 5067</strain>
    </source>
</reference>
<feature type="domain" description="HTH crp-type" evidence="5">
    <location>
        <begin position="259"/>
        <end position="307"/>
    </location>
</feature>
<evidence type="ECO:0000259" key="5">
    <source>
        <dbReference type="SMART" id="SM00419"/>
    </source>
</evidence>